<evidence type="ECO:0000313" key="12">
    <source>
        <dbReference type="EMBL" id="TGZ72862.1"/>
    </source>
</evidence>
<feature type="signal peptide" evidence="9">
    <location>
        <begin position="1"/>
        <end position="21"/>
    </location>
</feature>
<keyword evidence="2" id="KW-0677">Repeat</keyword>
<feature type="transmembrane region" description="Helical" evidence="8">
    <location>
        <begin position="1393"/>
        <end position="1418"/>
    </location>
</feature>
<feature type="region of interest" description="Disordered" evidence="7">
    <location>
        <begin position="1353"/>
        <end position="1384"/>
    </location>
</feature>
<comment type="caution">
    <text evidence="12">The sequence shown here is derived from an EMBL/GenBank/DDBJ whole genome shotgun (WGS) entry which is preliminary data.</text>
</comment>
<dbReference type="Gene3D" id="2.60.40.10">
    <property type="entry name" value="Immunoglobulins"/>
    <property type="match status" value="8"/>
</dbReference>
<dbReference type="InterPro" id="IPR003599">
    <property type="entry name" value="Ig_sub"/>
</dbReference>
<feature type="region of interest" description="Disordered" evidence="7">
    <location>
        <begin position="1121"/>
        <end position="1142"/>
    </location>
</feature>
<dbReference type="PANTHER" id="PTHR11640:SF31">
    <property type="entry name" value="IRREGULAR CHIASM C-ROUGHEST PROTEIN-RELATED"/>
    <property type="match status" value="1"/>
</dbReference>
<dbReference type="GO" id="GO:0005911">
    <property type="term" value="C:cell-cell junction"/>
    <property type="evidence" value="ECO:0007669"/>
    <property type="project" value="TreeGrafter"/>
</dbReference>
<reference evidence="12 13" key="1">
    <citation type="journal article" date="2019" name="BMC Genomics">
        <title>New insights from Opisthorchis felineus genome: update on genomics of the epidemiologically important liver flukes.</title>
        <authorList>
            <person name="Ershov N.I."/>
            <person name="Mordvinov V.A."/>
            <person name="Prokhortchouk E.B."/>
            <person name="Pakharukova M.Y."/>
            <person name="Gunbin K.V."/>
            <person name="Ustyantsev K."/>
            <person name="Genaev M.A."/>
            <person name="Blinov A.G."/>
            <person name="Mazur A."/>
            <person name="Boulygina E."/>
            <person name="Tsygankova S."/>
            <person name="Khrameeva E."/>
            <person name="Chekanov N."/>
            <person name="Fan G."/>
            <person name="Xiao A."/>
            <person name="Zhang H."/>
            <person name="Xu X."/>
            <person name="Yang H."/>
            <person name="Solovyev V."/>
            <person name="Lee S.M."/>
            <person name="Liu X."/>
            <person name="Afonnikov D.A."/>
            <person name="Skryabin K.G."/>
        </authorList>
    </citation>
    <scope>NUCLEOTIDE SEQUENCE [LARGE SCALE GENOMIC DNA]</scope>
    <source>
        <strain evidence="12">AK-0245</strain>
        <tissue evidence="12">Whole organism</tissue>
    </source>
</reference>
<dbReference type="PROSITE" id="PS50835">
    <property type="entry name" value="IG_LIKE"/>
    <property type="match status" value="6"/>
</dbReference>
<accession>A0A4S2M8R7</accession>
<evidence type="ECO:0000259" key="11">
    <source>
        <dbReference type="PROSITE" id="PS50853"/>
    </source>
</evidence>
<name>A0A4S2M8R7_OPIFE</name>
<keyword evidence="5" id="KW-0325">Glycoprotein</keyword>
<evidence type="ECO:0000256" key="5">
    <source>
        <dbReference type="ARBA" id="ARBA00023180"/>
    </source>
</evidence>
<sequence length="1929" mass="214387">MCSRNGLLLLEALCLLLVTDNSSIIASLVVAEQSETCTPEENSNQIQCLRELPADRYEVLEGEDVQLRCRVSHQRGKAQWRAGNFLLGYVRSIPNWPRYSIQGDARLGNHDLLIRNVTKSDAGSFECQVSPADGHPPLRRQTTLSILIKPSQPVVIAPSGEPQPLPNGQLIVPRHAVNSSTTSEMQNYLRLICESRGGVPPPTFEWFHNGISVKPERVDDPEEQEEMPGGGQSRTGSKEVHSVSVILLRDKLQTGDRIVCLVSNKATLRSKLLSHQKLRSELIVVIHSPPGDPKIIDWSRSADQENIFVEGAQFEATCRADPAGNPPGELFWRWERPRQPLETSEDLRLPKVNLDIAAQIVSTIPSEYVVHQYSEGKLLSKVRIPLLKSEYHGLDLVCAVKHQVGPEKAARIPILVRYGPESVYIHGPEETTDILKQMPKFRTNTTTFEVKTLGLHNRLAYVYLDRPQYLFCMTGTYYDQAVIQWLGLSNRSGEWREIQPLETFSRKTANASNRFIMFSVIKLVSTNVERPDFEWVGIKCKAGQIPGHFTMENHTVLRVYEPPGKPTITGHESGNLFQEETNLTLDCEATPGSPPGHLLWITSFDRKTDDEVQLINSTSQINSHSKLTSSFEITLNRANNGLSIWCVSVNDGYNVSERQTSLPVRLEVAYAATTINLTVSDGFGRLIVPRDGIHRIPKTIPDNPFAFINSSVATAESDTIISITCHVERSNPRPLIQWRRYDCPVTTNFSKNYSLEESAMRKHCAVIPLKGEDDSAHSTNFVRSRISISLNWSHHGDFIECFTQPPATYHSGQDVASAESKPRFMSIGSSLGLREYVVLNIRFKPVFVRPSDHIQQRAQQIAMDDGNYPAPQYIAIEGGTVDLDLTPLANPPVHKLVWYKENQQLISSPAHTNRDGGQIRIYIENSRLHISPVEVGDMSYYTLMASNTMGSTRFKFFLNVTFGPQLIGKPVINITATGKKAQLECEARANPTPTENAVRWRRISHSFTGMDYATQLPRQNPVSEIPKKTEEESLADSVTGIRCNKGKWHNGFKYFAKCWSKSPGTLTSLLTIYDLGPSDVGRYQCHMDNAIGSPAVRIVDLIYPFAPRIIHIQRWSKAAPGPVTSSLDSENTGTNQSPQTNGLRRQARLTCVIAAEPQPEVTWSREPSNLTLVEGGQFRSQMKLVHPGLYHAILYITQPRDEDNGLYFCKASNLVGEDSGRVELIKASKPDVPQVPRLVNATSTTLAVTWTQGFNGGPKQIFQLRWASNENPESYTQTEVEEVMESETVTYVISGLQKATTYRVAVSARNEVFGSTRFTQYLLASTRAYDPIPDKEAMHDEARAKSRIGVGGGHWDIKQQNDNRNGFVGERDGSEPGAIQSGLVGQSKGDKTMLTIVIASSFGAIVLIANLLIILLLAHRKRKKSGLQHKPSITVFPGNELMQLCPSGLSFNDMNGEQRHMYAAYGEGASLSEDVLVQSRSTDQFSQFHAGFSPSAVNGRTIDNFHLATGHLSFTGSPHPSIQAVNPLNVHTPTHLEFGGQLSSNFTDPELNALSYLNTDMSPTITDRQGNPLFSMNPSISESVRNAQVLPASERRTPISIRVNAGLGAYPNIGAQRIESPNSGAASSISAARSVVYPNTNSLERNAYFCNPHAKPSHHQNSSLLVRQASFGQYTPNGTFTRNHSPYGTHQTALRQNVSSFTPTHTLLNSRTRTNLGMAASLYAERGMSPSHNSHMENSEQNDLMPTMGTCQLVRRGSYNSEKPRNVSPRMNTSEMLDAYLQRYNEQLEAVRAMVRTRSPSKHGSELDGNFQETRNYHDGLEVNVPLDPPPPTDNLIIPPPNAFGSVNHQYSPNVSRPCTRMDLSVRPVCRGSDDVGESQTALLSPNHHRPPPEHETQHNAPVKHPTPDQALIYTMENQSNYPRFTSLL</sequence>
<evidence type="ECO:0000256" key="8">
    <source>
        <dbReference type="SAM" id="Phobius"/>
    </source>
</evidence>
<dbReference type="InterPro" id="IPR036179">
    <property type="entry name" value="Ig-like_dom_sf"/>
</dbReference>
<protein>
    <recommendedName>
        <fullName evidence="14">Nephrin</fullName>
    </recommendedName>
</protein>
<dbReference type="CDD" id="cd00096">
    <property type="entry name" value="Ig"/>
    <property type="match status" value="2"/>
</dbReference>
<keyword evidence="4" id="KW-1015">Disulfide bond</keyword>
<keyword evidence="8" id="KW-1133">Transmembrane helix</keyword>
<feature type="region of interest" description="Disordered" evidence="7">
    <location>
        <begin position="215"/>
        <end position="238"/>
    </location>
</feature>
<dbReference type="PANTHER" id="PTHR11640">
    <property type="entry name" value="NEPHRIN"/>
    <property type="match status" value="1"/>
</dbReference>
<dbReference type="SUPFAM" id="SSF48726">
    <property type="entry name" value="Immunoglobulin"/>
    <property type="match status" value="6"/>
</dbReference>
<dbReference type="GO" id="GO:0005886">
    <property type="term" value="C:plasma membrane"/>
    <property type="evidence" value="ECO:0007669"/>
    <property type="project" value="TreeGrafter"/>
</dbReference>
<evidence type="ECO:0000256" key="6">
    <source>
        <dbReference type="ARBA" id="ARBA00023319"/>
    </source>
</evidence>
<keyword evidence="3 8" id="KW-0472">Membrane</keyword>
<dbReference type="SMART" id="SM00409">
    <property type="entry name" value="IG"/>
    <property type="match status" value="5"/>
</dbReference>
<feature type="domain" description="Ig-like" evidence="10">
    <location>
        <begin position="697"/>
        <end position="740"/>
    </location>
</feature>
<feature type="domain" description="Ig-like" evidence="10">
    <location>
        <begin position="1122"/>
        <end position="1228"/>
    </location>
</feature>
<dbReference type="SMART" id="SM00408">
    <property type="entry name" value="IGc2"/>
    <property type="match status" value="4"/>
</dbReference>
<dbReference type="InterPro" id="IPR003598">
    <property type="entry name" value="Ig_sub2"/>
</dbReference>
<proteinExistence type="predicted"/>
<comment type="subcellular location">
    <subcellularLocation>
        <location evidence="1">Membrane</location>
        <topology evidence="1">Single-pass type I membrane protein</topology>
    </subcellularLocation>
</comment>
<evidence type="ECO:0000256" key="1">
    <source>
        <dbReference type="ARBA" id="ARBA00004479"/>
    </source>
</evidence>
<evidence type="ECO:0008006" key="14">
    <source>
        <dbReference type="Google" id="ProtNLM"/>
    </source>
</evidence>
<feature type="compositionally biased region" description="Polar residues" evidence="7">
    <location>
        <begin position="1123"/>
        <end position="1142"/>
    </location>
</feature>
<keyword evidence="6" id="KW-0393">Immunoglobulin domain</keyword>
<keyword evidence="13" id="KW-1185">Reference proteome</keyword>
<evidence type="ECO:0000256" key="9">
    <source>
        <dbReference type="SAM" id="SignalP"/>
    </source>
</evidence>
<evidence type="ECO:0000256" key="3">
    <source>
        <dbReference type="ARBA" id="ARBA00023136"/>
    </source>
</evidence>
<evidence type="ECO:0000259" key="10">
    <source>
        <dbReference type="PROSITE" id="PS50835"/>
    </source>
</evidence>
<feature type="domain" description="Ig-like" evidence="10">
    <location>
        <begin position="166"/>
        <end position="274"/>
    </location>
</feature>
<evidence type="ECO:0000256" key="4">
    <source>
        <dbReference type="ARBA" id="ARBA00023157"/>
    </source>
</evidence>
<feature type="domain" description="Ig-like" evidence="10">
    <location>
        <begin position="39"/>
        <end position="145"/>
    </location>
</feature>
<gene>
    <name evidence="12" type="ORF">CRM22_001836</name>
</gene>
<dbReference type="InterPro" id="IPR013783">
    <property type="entry name" value="Ig-like_fold"/>
</dbReference>
<feature type="domain" description="Ig-like" evidence="10">
    <location>
        <begin position="566"/>
        <end position="663"/>
    </location>
</feature>
<evidence type="ECO:0000313" key="13">
    <source>
        <dbReference type="Proteomes" id="UP000308267"/>
    </source>
</evidence>
<feature type="chain" id="PRO_5036121992" description="Nephrin" evidence="9">
    <location>
        <begin position="22"/>
        <end position="1929"/>
    </location>
</feature>
<dbReference type="Pfam" id="PF00041">
    <property type="entry name" value="fn3"/>
    <property type="match status" value="1"/>
</dbReference>
<dbReference type="Proteomes" id="UP000308267">
    <property type="component" value="Unassembled WGS sequence"/>
</dbReference>
<dbReference type="InterPro" id="IPR051275">
    <property type="entry name" value="Cell_adhesion_signaling"/>
</dbReference>
<feature type="region of interest" description="Disordered" evidence="7">
    <location>
        <begin position="1870"/>
        <end position="1907"/>
    </location>
</feature>
<dbReference type="InterPro" id="IPR007110">
    <property type="entry name" value="Ig-like_dom"/>
</dbReference>
<keyword evidence="9" id="KW-0732">Signal</keyword>
<dbReference type="InterPro" id="IPR003961">
    <property type="entry name" value="FN3_dom"/>
</dbReference>
<dbReference type="CDD" id="cd00063">
    <property type="entry name" value="FN3"/>
    <property type="match status" value="1"/>
</dbReference>
<dbReference type="OrthoDB" id="8049355at2759"/>
<dbReference type="SUPFAM" id="SSF49265">
    <property type="entry name" value="Fibronectin type III"/>
    <property type="match status" value="1"/>
</dbReference>
<evidence type="ECO:0000256" key="2">
    <source>
        <dbReference type="ARBA" id="ARBA00022737"/>
    </source>
</evidence>
<dbReference type="InterPro" id="IPR013098">
    <property type="entry name" value="Ig_I-set"/>
</dbReference>
<dbReference type="Pfam" id="PF07679">
    <property type="entry name" value="I-set"/>
    <property type="match status" value="2"/>
</dbReference>
<dbReference type="EMBL" id="SJOL01003249">
    <property type="protein sequence ID" value="TGZ72861.1"/>
    <property type="molecule type" value="Genomic_DNA"/>
</dbReference>
<keyword evidence="8" id="KW-0812">Transmembrane</keyword>
<dbReference type="InterPro" id="IPR013151">
    <property type="entry name" value="Immunoglobulin_dom"/>
</dbReference>
<dbReference type="GO" id="GO:0098609">
    <property type="term" value="P:cell-cell adhesion"/>
    <property type="evidence" value="ECO:0007669"/>
    <property type="project" value="TreeGrafter"/>
</dbReference>
<dbReference type="STRING" id="147828.A0A4S2M8R7"/>
<dbReference type="PROSITE" id="PS50853">
    <property type="entry name" value="FN3"/>
    <property type="match status" value="1"/>
</dbReference>
<dbReference type="InterPro" id="IPR036116">
    <property type="entry name" value="FN3_sf"/>
</dbReference>
<evidence type="ECO:0000256" key="7">
    <source>
        <dbReference type="SAM" id="MobiDB-lite"/>
    </source>
</evidence>
<dbReference type="Pfam" id="PF00047">
    <property type="entry name" value="ig"/>
    <property type="match status" value="1"/>
</dbReference>
<organism evidence="12 13">
    <name type="scientific">Opisthorchis felineus</name>
    <dbReference type="NCBI Taxonomy" id="147828"/>
    <lineage>
        <taxon>Eukaryota</taxon>
        <taxon>Metazoa</taxon>
        <taxon>Spiralia</taxon>
        <taxon>Lophotrochozoa</taxon>
        <taxon>Platyhelminthes</taxon>
        <taxon>Trematoda</taxon>
        <taxon>Digenea</taxon>
        <taxon>Opisthorchiida</taxon>
        <taxon>Opisthorchiata</taxon>
        <taxon>Opisthorchiidae</taxon>
        <taxon>Opisthorchis</taxon>
    </lineage>
</organism>
<dbReference type="EMBL" id="SJOL01003249">
    <property type="protein sequence ID" value="TGZ72862.1"/>
    <property type="molecule type" value="Genomic_DNA"/>
</dbReference>
<feature type="domain" description="Ig-like" evidence="10">
    <location>
        <begin position="964"/>
        <end position="1097"/>
    </location>
</feature>
<feature type="domain" description="Fibronectin type-III" evidence="11">
    <location>
        <begin position="1232"/>
        <end position="1329"/>
    </location>
</feature>
<dbReference type="SMART" id="SM00060">
    <property type="entry name" value="FN3"/>
    <property type="match status" value="1"/>
</dbReference>
<dbReference type="GO" id="GO:0050839">
    <property type="term" value="F:cell adhesion molecule binding"/>
    <property type="evidence" value="ECO:0007669"/>
    <property type="project" value="TreeGrafter"/>
</dbReference>